<feature type="region of interest" description="Disordered" evidence="1">
    <location>
        <begin position="1"/>
        <end position="33"/>
    </location>
</feature>
<dbReference type="AlphaFoldDB" id="A0A9P8TP90"/>
<reference evidence="2" key="2">
    <citation type="submission" date="2021-01" db="EMBL/GenBank/DDBJ databases">
        <authorList>
            <person name="Schikora-Tamarit M.A."/>
        </authorList>
    </citation>
    <scope>NUCLEOTIDE SEQUENCE</scope>
    <source>
        <strain evidence="2">CBS2887</strain>
    </source>
</reference>
<keyword evidence="3" id="KW-1185">Reference proteome</keyword>
<name>A0A9P8TP90_WICPI</name>
<protein>
    <submittedName>
        <fullName evidence="2">Uncharacterized protein</fullName>
    </submittedName>
</protein>
<comment type="caution">
    <text evidence="2">The sequence shown here is derived from an EMBL/GenBank/DDBJ whole genome shotgun (WGS) entry which is preliminary data.</text>
</comment>
<proteinExistence type="predicted"/>
<reference evidence="2" key="1">
    <citation type="journal article" date="2021" name="Open Biol.">
        <title>Shared evolutionary footprints suggest mitochondrial oxidative damage underlies multiple complex I losses in fungi.</title>
        <authorList>
            <person name="Schikora-Tamarit M.A."/>
            <person name="Marcet-Houben M."/>
            <person name="Nosek J."/>
            <person name="Gabaldon T."/>
        </authorList>
    </citation>
    <scope>NUCLEOTIDE SEQUENCE</scope>
    <source>
        <strain evidence="2">CBS2887</strain>
    </source>
</reference>
<accession>A0A9P8TP90</accession>
<evidence type="ECO:0000256" key="1">
    <source>
        <dbReference type="SAM" id="MobiDB-lite"/>
    </source>
</evidence>
<evidence type="ECO:0000313" key="3">
    <source>
        <dbReference type="Proteomes" id="UP000774326"/>
    </source>
</evidence>
<sequence length="59" mass="6650">RDERVGGASASSPTKGSNQYGNQYPDQDESNTKILDWDQVDKAHPQKEKLSTKIKKIFN</sequence>
<feature type="non-terminal residue" evidence="2">
    <location>
        <position position="1"/>
    </location>
</feature>
<organism evidence="2 3">
    <name type="scientific">Wickerhamomyces pijperi</name>
    <name type="common">Yeast</name>
    <name type="synonym">Pichia pijperi</name>
    <dbReference type="NCBI Taxonomy" id="599730"/>
    <lineage>
        <taxon>Eukaryota</taxon>
        <taxon>Fungi</taxon>
        <taxon>Dikarya</taxon>
        <taxon>Ascomycota</taxon>
        <taxon>Saccharomycotina</taxon>
        <taxon>Saccharomycetes</taxon>
        <taxon>Phaffomycetales</taxon>
        <taxon>Wickerhamomycetaceae</taxon>
        <taxon>Wickerhamomyces</taxon>
    </lineage>
</organism>
<dbReference type="OrthoDB" id="3995626at2759"/>
<evidence type="ECO:0000313" key="2">
    <source>
        <dbReference type="EMBL" id="KAH3685985.1"/>
    </source>
</evidence>
<dbReference type="EMBL" id="JAEUBG010001692">
    <property type="protein sequence ID" value="KAH3685985.1"/>
    <property type="molecule type" value="Genomic_DNA"/>
</dbReference>
<gene>
    <name evidence="2" type="ORF">WICPIJ_003040</name>
</gene>
<feature type="compositionally biased region" description="Polar residues" evidence="1">
    <location>
        <begin position="9"/>
        <end position="25"/>
    </location>
</feature>
<dbReference type="Proteomes" id="UP000774326">
    <property type="component" value="Unassembled WGS sequence"/>
</dbReference>